<dbReference type="Pfam" id="PF05947">
    <property type="entry name" value="T6SS_TssF"/>
    <property type="match status" value="1"/>
</dbReference>
<dbReference type="PANTHER" id="PTHR35370:SF1">
    <property type="entry name" value="TYPE VI SECRETION SYSTEM COMPONENT TSSF1"/>
    <property type="match status" value="1"/>
</dbReference>
<comment type="caution">
    <text evidence="1">The sequence shown here is derived from an EMBL/GenBank/DDBJ whole genome shotgun (WGS) entry which is preliminary data.</text>
</comment>
<protein>
    <submittedName>
        <fullName evidence="1">Type VI secretion system protein ImpG</fullName>
    </submittedName>
</protein>
<dbReference type="PIRSF" id="PIRSF028304">
    <property type="entry name" value="UCP028304"/>
    <property type="match status" value="1"/>
</dbReference>
<name>A0A261TMS8_9BORD</name>
<dbReference type="Proteomes" id="UP000216885">
    <property type="component" value="Unassembled WGS sequence"/>
</dbReference>
<dbReference type="PANTHER" id="PTHR35370">
    <property type="entry name" value="CYTOPLASMIC PROTEIN-RELATED-RELATED"/>
    <property type="match status" value="1"/>
</dbReference>
<keyword evidence="2" id="KW-1185">Reference proteome</keyword>
<evidence type="ECO:0000313" key="2">
    <source>
        <dbReference type="Proteomes" id="UP000216885"/>
    </source>
</evidence>
<sequence length="634" mass="71162">MDSRLLDYYNRELVYMREMGAEFAQMYPKVAGRLGMHGTEVADPYVERLLEGFSFLTARIHLKMDAEFPRFSQRLLEVVYPNYLAPTPAMAVVQFSPSMNEGTLARGFDLPRGTLLRGRVPRGEQTPCEFMTGHAVRLWPLRVTQAEFTGTPPDLPLARLGLGGRNSRVLSALRIRIEVCGGVRLEDMDLDQLVFHLAGQDLQMQRLLEILMGHTVAVLGHDTQRPVSWINKLSPSSIRHEGFDDDQALLPTDSRVFQGYRLLQEYFAFPRRFLFFSVNDLKRGLRTPPLPGGTRRETRSFDLTFLFSVAAPELEGAIAAEHLALHCAPVINLFPKRADRIAVTSRTSEYHLVVDRTRPLDYEVFGVTQVLGHASAERPEQEFRPFYGTLGSDPDDYGAYYSTRREPRLLSEQAKRNGTRTGYIGSEVFVSLVDRNEVPFSGQLRHLTLDTLCTNRDLAMLLPLGTDTDFTLRVSAPVGAVKVLHGPTRPHAALAENAATWHLISHLGLNYLSLMDLDAEQGAQTLREMLNVYGNLADPVVRKHIGGVRHVRADPMHHRLPLPGPIVYGRGVRISLQVDEAAFSGISPYLFGAVLEQFFARHVSINMMSELVLSTLQRGDIARWKPRMGARPAV</sequence>
<reference evidence="1 2" key="1">
    <citation type="submission" date="2017-05" db="EMBL/GenBank/DDBJ databases">
        <title>Complete and WGS of Bordetella genogroups.</title>
        <authorList>
            <person name="Spilker T."/>
            <person name="LiPuma J."/>
        </authorList>
    </citation>
    <scope>NUCLEOTIDE SEQUENCE [LARGE SCALE GENOMIC DNA]</scope>
    <source>
        <strain evidence="1 2">AU9919</strain>
    </source>
</reference>
<gene>
    <name evidence="1" type="ORF">CAL20_22420</name>
</gene>
<accession>A0A261TMS8</accession>
<organism evidence="1 2">
    <name type="scientific">Bordetella genomosp. 4</name>
    <dbReference type="NCBI Taxonomy" id="463044"/>
    <lineage>
        <taxon>Bacteria</taxon>
        <taxon>Pseudomonadati</taxon>
        <taxon>Pseudomonadota</taxon>
        <taxon>Betaproteobacteria</taxon>
        <taxon>Burkholderiales</taxon>
        <taxon>Alcaligenaceae</taxon>
        <taxon>Bordetella</taxon>
    </lineage>
</organism>
<evidence type="ECO:0000313" key="1">
    <source>
        <dbReference type="EMBL" id="OZI50601.1"/>
    </source>
</evidence>
<dbReference type="OrthoDB" id="9763676at2"/>
<dbReference type="InterPro" id="IPR010272">
    <property type="entry name" value="T6SS_TssF"/>
</dbReference>
<proteinExistence type="predicted"/>
<dbReference type="NCBIfam" id="TIGR03359">
    <property type="entry name" value="VI_chp_6"/>
    <property type="match status" value="1"/>
</dbReference>
<dbReference type="AlphaFoldDB" id="A0A261TMS8"/>
<dbReference type="RefSeq" id="WP_094823311.1">
    <property type="nucleotide sequence ID" value="NZ_NEVO01000016.1"/>
</dbReference>
<dbReference type="EMBL" id="NEVQ01000022">
    <property type="protein sequence ID" value="OZI50601.1"/>
    <property type="molecule type" value="Genomic_DNA"/>
</dbReference>